<accession>A0A919BA63</accession>
<feature type="region of interest" description="Disordered" evidence="1">
    <location>
        <begin position="1"/>
        <end position="42"/>
    </location>
</feature>
<name>A0A919BA63_9ACTN</name>
<sequence>MRQSGPRRAGPASEEAERAAEDEAEEAGEAEEAEGAEEGEVVPELMTLYPAEEVLLEQVNKSSFHRVASLIC</sequence>
<evidence type="ECO:0000256" key="1">
    <source>
        <dbReference type="SAM" id="MobiDB-lite"/>
    </source>
</evidence>
<reference evidence="2" key="1">
    <citation type="journal article" date="2014" name="Int. J. Syst. Evol. Microbiol.">
        <title>Complete genome sequence of Corynebacterium casei LMG S-19264T (=DSM 44701T), isolated from a smear-ripened cheese.</title>
        <authorList>
            <consortium name="US DOE Joint Genome Institute (JGI-PGF)"/>
            <person name="Walter F."/>
            <person name="Albersmeier A."/>
            <person name="Kalinowski J."/>
            <person name="Ruckert C."/>
        </authorList>
    </citation>
    <scope>NUCLEOTIDE SEQUENCE</scope>
    <source>
        <strain evidence="2">JCM 4059</strain>
    </source>
</reference>
<reference evidence="2" key="2">
    <citation type="submission" date="2020-09" db="EMBL/GenBank/DDBJ databases">
        <authorList>
            <person name="Sun Q."/>
            <person name="Ohkuma M."/>
        </authorList>
    </citation>
    <scope>NUCLEOTIDE SEQUENCE</scope>
    <source>
        <strain evidence="2">JCM 4059</strain>
    </source>
</reference>
<protein>
    <submittedName>
        <fullName evidence="2">Uncharacterized protein</fullName>
    </submittedName>
</protein>
<dbReference type="EMBL" id="BNBD01000030">
    <property type="protein sequence ID" value="GHF75283.1"/>
    <property type="molecule type" value="Genomic_DNA"/>
</dbReference>
<evidence type="ECO:0000313" key="2">
    <source>
        <dbReference type="EMBL" id="GHF75283.1"/>
    </source>
</evidence>
<feature type="compositionally biased region" description="Acidic residues" evidence="1">
    <location>
        <begin position="22"/>
        <end position="41"/>
    </location>
</feature>
<keyword evidence="3" id="KW-1185">Reference proteome</keyword>
<comment type="caution">
    <text evidence="2">The sequence shown here is derived from an EMBL/GenBank/DDBJ whole genome shotgun (WGS) entry which is preliminary data.</text>
</comment>
<evidence type="ECO:0000313" key="3">
    <source>
        <dbReference type="Proteomes" id="UP000638313"/>
    </source>
</evidence>
<proteinExistence type="predicted"/>
<dbReference type="AlphaFoldDB" id="A0A919BA63"/>
<dbReference type="Proteomes" id="UP000638313">
    <property type="component" value="Unassembled WGS sequence"/>
</dbReference>
<gene>
    <name evidence="2" type="ORF">GCM10010218_65390</name>
</gene>
<organism evidence="2 3">
    <name type="scientific">Streptomyces mashuensis</name>
    <dbReference type="NCBI Taxonomy" id="33904"/>
    <lineage>
        <taxon>Bacteria</taxon>
        <taxon>Bacillati</taxon>
        <taxon>Actinomycetota</taxon>
        <taxon>Actinomycetes</taxon>
        <taxon>Kitasatosporales</taxon>
        <taxon>Streptomycetaceae</taxon>
        <taxon>Streptomyces</taxon>
    </lineage>
</organism>